<evidence type="ECO:0000313" key="10">
    <source>
        <dbReference type="EMBL" id="MBD2859019.1"/>
    </source>
</evidence>
<dbReference type="InterPro" id="IPR012826">
    <property type="entry name" value="FliN"/>
</dbReference>
<dbReference type="GO" id="GO:0005886">
    <property type="term" value="C:plasma membrane"/>
    <property type="evidence" value="ECO:0007669"/>
    <property type="project" value="UniProtKB-SubCell"/>
</dbReference>
<dbReference type="GO" id="GO:0003774">
    <property type="term" value="F:cytoskeletal motor activity"/>
    <property type="evidence" value="ECO:0007669"/>
    <property type="project" value="UniProtKB-UniRule"/>
</dbReference>
<dbReference type="InterPro" id="IPR001543">
    <property type="entry name" value="FliN-like_C"/>
</dbReference>
<dbReference type="GO" id="GO:0009425">
    <property type="term" value="C:bacterial-type flagellum basal body"/>
    <property type="evidence" value="ECO:0007669"/>
    <property type="project" value="UniProtKB-SubCell"/>
</dbReference>
<name>A0A927C0I5_9GAMM</name>
<keyword evidence="10" id="KW-0969">Cilium</keyword>
<accession>A0A927C0I5</accession>
<dbReference type="RefSeq" id="WP_190764428.1">
    <property type="nucleotide sequence ID" value="NZ_JACXLD010000004.1"/>
</dbReference>
<dbReference type="Proteomes" id="UP000610558">
    <property type="component" value="Unassembled WGS sequence"/>
</dbReference>
<keyword evidence="10" id="KW-0966">Cell projection</keyword>
<feature type="domain" description="Flagellar motor switch protein FliN-like C-terminal" evidence="9">
    <location>
        <begin position="32"/>
        <end position="102"/>
    </location>
</feature>
<dbReference type="GO" id="GO:0006935">
    <property type="term" value="P:chemotaxis"/>
    <property type="evidence" value="ECO:0007669"/>
    <property type="project" value="UniProtKB-KW"/>
</dbReference>
<keyword evidence="11" id="KW-1185">Reference proteome</keyword>
<evidence type="ECO:0000259" key="9">
    <source>
        <dbReference type="Pfam" id="PF01052"/>
    </source>
</evidence>
<protein>
    <recommendedName>
        <fullName evidence="2 7">Flagellar motor switch protein FliN</fullName>
    </recommendedName>
</protein>
<keyword evidence="7" id="KW-0975">Bacterial flagellum</keyword>
<organism evidence="10 11">
    <name type="scientific">Spongiibacter pelagi</name>
    <dbReference type="NCBI Taxonomy" id="2760804"/>
    <lineage>
        <taxon>Bacteria</taxon>
        <taxon>Pseudomonadati</taxon>
        <taxon>Pseudomonadota</taxon>
        <taxon>Gammaproteobacteria</taxon>
        <taxon>Cellvibrionales</taxon>
        <taxon>Spongiibacteraceae</taxon>
        <taxon>Spongiibacter</taxon>
    </lineage>
</organism>
<dbReference type="Pfam" id="PF01052">
    <property type="entry name" value="FliMN_C"/>
    <property type="match status" value="1"/>
</dbReference>
<keyword evidence="5 7" id="KW-0283">Flagellar rotation</keyword>
<dbReference type="PANTHER" id="PTHR43484:SF1">
    <property type="entry name" value="FLAGELLAR MOTOR SWITCH PROTEIN FLIN"/>
    <property type="match status" value="1"/>
</dbReference>
<dbReference type="PANTHER" id="PTHR43484">
    <property type="match status" value="1"/>
</dbReference>
<gene>
    <name evidence="10" type="primary">fliN</name>
    <name evidence="10" type="ORF">IB286_08345</name>
</gene>
<proteinExistence type="inferred from homology"/>
<reference evidence="10" key="1">
    <citation type="submission" date="2020-09" db="EMBL/GenBank/DDBJ databases">
        <authorList>
            <person name="Yoon J.-W."/>
        </authorList>
    </citation>
    <scope>NUCLEOTIDE SEQUENCE</scope>
    <source>
        <strain evidence="10">KMU-158</strain>
    </source>
</reference>
<evidence type="ECO:0000313" key="11">
    <source>
        <dbReference type="Proteomes" id="UP000610558"/>
    </source>
</evidence>
<feature type="region of interest" description="Disordered" evidence="8">
    <location>
        <begin position="1"/>
        <end position="27"/>
    </location>
</feature>
<evidence type="ECO:0000256" key="2">
    <source>
        <dbReference type="ARBA" id="ARBA00021897"/>
    </source>
</evidence>
<keyword evidence="6 7" id="KW-0472">Membrane</keyword>
<feature type="compositionally biased region" description="Basic and acidic residues" evidence="8">
    <location>
        <begin position="1"/>
        <end position="17"/>
    </location>
</feature>
<evidence type="ECO:0000256" key="5">
    <source>
        <dbReference type="ARBA" id="ARBA00022779"/>
    </source>
</evidence>
<dbReference type="SUPFAM" id="SSF101801">
    <property type="entry name" value="Surface presentation of antigens (SPOA)"/>
    <property type="match status" value="1"/>
</dbReference>
<dbReference type="GO" id="GO:0071973">
    <property type="term" value="P:bacterial-type flagellum-dependent cell motility"/>
    <property type="evidence" value="ECO:0007669"/>
    <property type="project" value="UniProtKB-UniRule"/>
</dbReference>
<dbReference type="InterPro" id="IPR036429">
    <property type="entry name" value="SpoA-like_sf"/>
</dbReference>
<comment type="subcellular location">
    <subcellularLocation>
        <location evidence="7">Cell membrane</location>
        <topology evidence="7">Peripheral membrane protein</topology>
        <orientation evidence="7">Cytoplasmic side</orientation>
    </subcellularLocation>
    <subcellularLocation>
        <location evidence="7">Bacterial flagellum basal body</location>
    </subcellularLocation>
</comment>
<evidence type="ECO:0000256" key="7">
    <source>
        <dbReference type="RuleBase" id="RU362074"/>
    </source>
</evidence>
<dbReference type="NCBIfam" id="TIGR02480">
    <property type="entry name" value="fliN"/>
    <property type="match status" value="1"/>
</dbReference>
<keyword evidence="4 7" id="KW-0145">Chemotaxis</keyword>
<dbReference type="Gene3D" id="2.30.330.10">
    <property type="entry name" value="SpoA-like"/>
    <property type="match status" value="1"/>
</dbReference>
<dbReference type="AlphaFoldDB" id="A0A927C0I5"/>
<evidence type="ECO:0000256" key="4">
    <source>
        <dbReference type="ARBA" id="ARBA00022500"/>
    </source>
</evidence>
<comment type="function">
    <text evidence="7">FliN is one of three proteins (FliG, FliN, FliM) that form the rotor-mounted switch complex (C ring), located at the base of the basal body. This complex interacts with the CheY and CheZ chemotaxis proteins, in addition to contacting components of the motor that determine the direction of flagellar rotation.</text>
</comment>
<dbReference type="InterPro" id="IPR001172">
    <property type="entry name" value="FliN_T3SS_HrcQb"/>
</dbReference>
<evidence type="ECO:0000256" key="8">
    <source>
        <dbReference type="SAM" id="MobiDB-lite"/>
    </source>
</evidence>
<comment type="caution">
    <text evidence="10">The sequence shown here is derived from an EMBL/GenBank/DDBJ whole genome shotgun (WGS) entry which is preliminary data.</text>
</comment>
<evidence type="ECO:0000256" key="6">
    <source>
        <dbReference type="ARBA" id="ARBA00023136"/>
    </source>
</evidence>
<keyword evidence="10" id="KW-0282">Flagellum</keyword>
<dbReference type="PRINTS" id="PR00956">
    <property type="entry name" value="FLGMOTORFLIN"/>
</dbReference>
<dbReference type="EMBL" id="JACXLD010000004">
    <property type="protein sequence ID" value="MBD2859019.1"/>
    <property type="molecule type" value="Genomic_DNA"/>
</dbReference>
<evidence type="ECO:0000256" key="3">
    <source>
        <dbReference type="ARBA" id="ARBA00022475"/>
    </source>
</evidence>
<keyword evidence="3 7" id="KW-1003">Cell membrane</keyword>
<sequence>MSDEQHKSTEAQRKAFDNRLSPRASTSPDIAKVLDVPVRLSLEVGGAEMSIRQLIELQQGEVVELDREAGQALDVLVNGKLIARGEVVVVENRLAVRLTDVLSPSERLQTLG</sequence>
<dbReference type="InterPro" id="IPR051469">
    <property type="entry name" value="FliN/MopA/SpaO"/>
</dbReference>
<evidence type="ECO:0000256" key="1">
    <source>
        <dbReference type="ARBA" id="ARBA00009226"/>
    </source>
</evidence>
<comment type="similarity">
    <text evidence="1 7">Belongs to the FliN/MopA/SpaO family.</text>
</comment>